<feature type="transmembrane region" description="Helical" evidence="8">
    <location>
        <begin position="474"/>
        <end position="495"/>
    </location>
</feature>
<feature type="transmembrane region" description="Helical" evidence="8">
    <location>
        <begin position="56"/>
        <end position="75"/>
    </location>
</feature>
<evidence type="ECO:0000259" key="9">
    <source>
        <dbReference type="PROSITE" id="PS50850"/>
    </source>
</evidence>
<keyword evidence="6 8" id="KW-1133">Transmembrane helix</keyword>
<evidence type="ECO:0000313" key="11">
    <source>
        <dbReference type="Proteomes" id="UP000198949"/>
    </source>
</evidence>
<sequence>MTAIDSRAERSGSRLPSHFGWIYAALMVTMLLSALDQTIVSTALPTIVGELDGLSHMAWVTTAYILAATIGMPVYGKLGDLIGRRQLFLIALAVFVAGSGLAGFAQDMPQLIAYRALQGLGGGGLMIVSQAIIADLVPVRQRAKFMGPMGAVFGLAAVAGPLLGGWITDNHDWRWAFWINLPLGIAALVISAAAIKLPRKRVKVRFDYLGTALMAVAVTCLILLCTWGGTEYDWTSPTILWLGAVTIAAAALFCVVESRVAEPLIPLRMLRNPVFSIATLIGMIAIGLGMFAVISYMPTYLQMVYGYSATESGLLLIPMVVGMMLTAVTSGSLVSRLGRYKGFVIAGMVVMPIGVWLLSTLDPSTPVWLLCLYIGVLGAGMGLVMQNLVLAVQNAFPQEEVGTATSSNNFFREIGATVGVAVVGAIFTNRLTDALGGIGTDFGGAGAESITPAIVRSLPEALRDQVIDAYADSLLPIFLGLVPVVLVGTALALFLPGRKLREDDEHRGAAADEQPLEAATA</sequence>
<dbReference type="GO" id="GO:0005886">
    <property type="term" value="C:plasma membrane"/>
    <property type="evidence" value="ECO:0007669"/>
    <property type="project" value="UniProtKB-SubCell"/>
</dbReference>
<dbReference type="GO" id="GO:0022857">
    <property type="term" value="F:transmembrane transporter activity"/>
    <property type="evidence" value="ECO:0007669"/>
    <property type="project" value="InterPro"/>
</dbReference>
<dbReference type="PANTHER" id="PTHR23501">
    <property type="entry name" value="MAJOR FACILITATOR SUPERFAMILY"/>
    <property type="match status" value="1"/>
</dbReference>
<dbReference type="OrthoDB" id="7375466at2"/>
<keyword evidence="4" id="KW-1003">Cell membrane</keyword>
<dbReference type="EMBL" id="FNAD01000007">
    <property type="protein sequence ID" value="SDD75663.1"/>
    <property type="molecule type" value="Genomic_DNA"/>
</dbReference>
<dbReference type="Proteomes" id="UP000198949">
    <property type="component" value="Unassembled WGS sequence"/>
</dbReference>
<dbReference type="PROSITE" id="PS50850">
    <property type="entry name" value="MFS"/>
    <property type="match status" value="1"/>
</dbReference>
<evidence type="ECO:0000256" key="1">
    <source>
        <dbReference type="ARBA" id="ARBA00004651"/>
    </source>
</evidence>
<dbReference type="RefSeq" id="WP_091035232.1">
    <property type="nucleotide sequence ID" value="NZ_FNAD01000007.1"/>
</dbReference>
<feature type="transmembrane region" description="Helical" evidence="8">
    <location>
        <begin position="273"/>
        <end position="294"/>
    </location>
</feature>
<feature type="transmembrane region" description="Helical" evidence="8">
    <location>
        <begin position="145"/>
        <end position="163"/>
    </location>
</feature>
<evidence type="ECO:0000256" key="8">
    <source>
        <dbReference type="SAM" id="Phobius"/>
    </source>
</evidence>
<feature type="transmembrane region" description="Helical" evidence="8">
    <location>
        <begin position="367"/>
        <end position="390"/>
    </location>
</feature>
<gene>
    <name evidence="10" type="ORF">SAMN05216270_10789</name>
</gene>
<organism evidence="10 11">
    <name type="scientific">Glycomyces harbinensis</name>
    <dbReference type="NCBI Taxonomy" id="58114"/>
    <lineage>
        <taxon>Bacteria</taxon>
        <taxon>Bacillati</taxon>
        <taxon>Actinomycetota</taxon>
        <taxon>Actinomycetes</taxon>
        <taxon>Glycomycetales</taxon>
        <taxon>Glycomycetaceae</taxon>
        <taxon>Glycomyces</taxon>
    </lineage>
</organism>
<feature type="transmembrane region" description="Helical" evidence="8">
    <location>
        <begin position="314"/>
        <end position="335"/>
    </location>
</feature>
<dbReference type="NCBIfam" id="TIGR00711">
    <property type="entry name" value="efflux_EmrB"/>
    <property type="match status" value="1"/>
</dbReference>
<dbReference type="InterPro" id="IPR036259">
    <property type="entry name" value="MFS_trans_sf"/>
</dbReference>
<evidence type="ECO:0000256" key="5">
    <source>
        <dbReference type="ARBA" id="ARBA00022692"/>
    </source>
</evidence>
<dbReference type="InterPro" id="IPR011701">
    <property type="entry name" value="MFS"/>
</dbReference>
<feature type="domain" description="Major facilitator superfamily (MFS) profile" evidence="9">
    <location>
        <begin position="22"/>
        <end position="500"/>
    </location>
</feature>
<evidence type="ECO:0000256" key="3">
    <source>
        <dbReference type="ARBA" id="ARBA00022448"/>
    </source>
</evidence>
<dbReference type="InterPro" id="IPR004638">
    <property type="entry name" value="EmrB-like"/>
</dbReference>
<evidence type="ECO:0000256" key="4">
    <source>
        <dbReference type="ARBA" id="ARBA00022475"/>
    </source>
</evidence>
<accession>A0A1G6XD01</accession>
<proteinExistence type="inferred from homology"/>
<feature type="transmembrane region" description="Helical" evidence="8">
    <location>
        <begin position="207"/>
        <end position="229"/>
    </location>
</feature>
<keyword evidence="7 8" id="KW-0472">Membrane</keyword>
<evidence type="ECO:0000256" key="2">
    <source>
        <dbReference type="ARBA" id="ARBA00007520"/>
    </source>
</evidence>
<evidence type="ECO:0000256" key="7">
    <source>
        <dbReference type="ARBA" id="ARBA00023136"/>
    </source>
</evidence>
<reference evidence="11" key="1">
    <citation type="submission" date="2016-10" db="EMBL/GenBank/DDBJ databases">
        <authorList>
            <person name="Varghese N."/>
            <person name="Submissions S."/>
        </authorList>
    </citation>
    <scope>NUCLEOTIDE SEQUENCE [LARGE SCALE GENOMIC DNA]</scope>
    <source>
        <strain evidence="11">CGMCC 4.3516</strain>
    </source>
</reference>
<keyword evidence="5 8" id="KW-0812">Transmembrane</keyword>
<comment type="similarity">
    <text evidence="2">Belongs to the major facilitator superfamily. TCR/Tet family.</text>
</comment>
<feature type="transmembrane region" description="Helical" evidence="8">
    <location>
        <begin position="175"/>
        <end position="195"/>
    </location>
</feature>
<dbReference type="Gene3D" id="1.20.1250.20">
    <property type="entry name" value="MFS general substrate transporter like domains"/>
    <property type="match status" value="2"/>
</dbReference>
<feature type="transmembrane region" description="Helical" evidence="8">
    <location>
        <begin position="112"/>
        <end position="133"/>
    </location>
</feature>
<dbReference type="PRINTS" id="PR01036">
    <property type="entry name" value="TCRTETB"/>
</dbReference>
<dbReference type="InterPro" id="IPR020846">
    <property type="entry name" value="MFS_dom"/>
</dbReference>
<feature type="transmembrane region" description="Helical" evidence="8">
    <location>
        <begin position="21"/>
        <end position="44"/>
    </location>
</feature>
<evidence type="ECO:0000313" key="10">
    <source>
        <dbReference type="EMBL" id="SDD75663.1"/>
    </source>
</evidence>
<feature type="transmembrane region" description="Helical" evidence="8">
    <location>
        <begin position="87"/>
        <end position="106"/>
    </location>
</feature>
<dbReference type="STRING" id="58114.SAMN05216270_10789"/>
<dbReference type="FunFam" id="1.20.1720.10:FF:000004">
    <property type="entry name" value="EmrB/QacA family drug resistance transporter"/>
    <property type="match status" value="1"/>
</dbReference>
<dbReference type="Pfam" id="PF07690">
    <property type="entry name" value="MFS_1"/>
    <property type="match status" value="1"/>
</dbReference>
<dbReference type="SUPFAM" id="SSF103473">
    <property type="entry name" value="MFS general substrate transporter"/>
    <property type="match status" value="1"/>
</dbReference>
<feature type="transmembrane region" description="Helical" evidence="8">
    <location>
        <begin position="342"/>
        <end position="361"/>
    </location>
</feature>
<protein>
    <submittedName>
        <fullName evidence="10">Drug resistance transporter, EmrB/QacA subfamily</fullName>
    </submittedName>
</protein>
<dbReference type="PANTHER" id="PTHR23501:SF197">
    <property type="entry name" value="COMD"/>
    <property type="match status" value="1"/>
</dbReference>
<feature type="transmembrane region" description="Helical" evidence="8">
    <location>
        <begin position="410"/>
        <end position="427"/>
    </location>
</feature>
<keyword evidence="11" id="KW-1185">Reference proteome</keyword>
<name>A0A1G6XD01_9ACTN</name>
<keyword evidence="3" id="KW-0813">Transport</keyword>
<comment type="subcellular location">
    <subcellularLocation>
        <location evidence="1">Cell membrane</location>
        <topology evidence="1">Multi-pass membrane protein</topology>
    </subcellularLocation>
</comment>
<evidence type="ECO:0000256" key="6">
    <source>
        <dbReference type="ARBA" id="ARBA00022989"/>
    </source>
</evidence>
<dbReference type="CDD" id="cd17502">
    <property type="entry name" value="MFS_Azr1_MDR_like"/>
    <property type="match status" value="1"/>
</dbReference>
<feature type="transmembrane region" description="Helical" evidence="8">
    <location>
        <begin position="241"/>
        <end position="261"/>
    </location>
</feature>
<dbReference type="AlphaFoldDB" id="A0A1G6XD01"/>